<dbReference type="InterPro" id="IPR038062">
    <property type="entry name" value="ScdA-like_N_sf"/>
</dbReference>
<dbReference type="Proteomes" id="UP000070456">
    <property type="component" value="Unassembled WGS sequence"/>
</dbReference>
<protein>
    <recommendedName>
        <fullName evidence="1">DUF1858 domain-containing protein</fullName>
    </recommendedName>
</protein>
<reference evidence="2 3" key="1">
    <citation type="submission" date="2015-12" db="EMBL/GenBank/DDBJ databases">
        <title>Draft genome sequence of the thermoanaerobe Thermotalea metallivorans, an isolate from the runoff channel of the Great Artesian Basin, Australia.</title>
        <authorList>
            <person name="Patel B.K."/>
        </authorList>
    </citation>
    <scope>NUCLEOTIDE SEQUENCE [LARGE SCALE GENOMIC DNA]</scope>
    <source>
        <strain evidence="2 3">B2-1</strain>
    </source>
</reference>
<dbReference type="InterPro" id="IPR015077">
    <property type="entry name" value="DUF1858"/>
</dbReference>
<sequence>MKYHKDMLVAEIIYNNPLALEVFEKHGLPCSTCNGAASESLEIAARVHGCDLEELLEDLNETHKILAL</sequence>
<dbReference type="OrthoDB" id="15017at2"/>
<dbReference type="NCBIfam" id="TIGR03980">
    <property type="entry name" value="prismane_assoc"/>
    <property type="match status" value="1"/>
</dbReference>
<dbReference type="InterPro" id="IPR023883">
    <property type="entry name" value="CHP03980_redox-disulphide"/>
</dbReference>
<dbReference type="Gene3D" id="1.10.3910.10">
    <property type="entry name" value="SP0561-like"/>
    <property type="match status" value="1"/>
</dbReference>
<evidence type="ECO:0000313" key="2">
    <source>
        <dbReference type="EMBL" id="KXG74156.1"/>
    </source>
</evidence>
<name>A0A140L0T1_9FIRM</name>
<dbReference type="EMBL" id="LOEE01000062">
    <property type="protein sequence ID" value="KXG74156.1"/>
    <property type="molecule type" value="Genomic_DNA"/>
</dbReference>
<proteinExistence type="predicted"/>
<keyword evidence="3" id="KW-1185">Reference proteome</keyword>
<dbReference type="PANTHER" id="PTHR39341:SF1">
    <property type="entry name" value="DUF1858 DOMAIN-CONTAINING PROTEIN"/>
    <property type="match status" value="1"/>
</dbReference>
<dbReference type="STRING" id="520762.AN619_25750"/>
<comment type="caution">
    <text evidence="2">The sequence shown here is derived from an EMBL/GenBank/DDBJ whole genome shotgun (WGS) entry which is preliminary data.</text>
</comment>
<dbReference type="Pfam" id="PF08984">
    <property type="entry name" value="DUF1858"/>
    <property type="match status" value="1"/>
</dbReference>
<evidence type="ECO:0000259" key="1">
    <source>
        <dbReference type="Pfam" id="PF08984"/>
    </source>
</evidence>
<dbReference type="PANTHER" id="PTHR39341">
    <property type="entry name" value="BSL7085 PROTEIN"/>
    <property type="match status" value="1"/>
</dbReference>
<accession>A0A140L0T1</accession>
<evidence type="ECO:0000313" key="3">
    <source>
        <dbReference type="Proteomes" id="UP000070456"/>
    </source>
</evidence>
<dbReference type="SUPFAM" id="SSF140683">
    <property type="entry name" value="SP0561-like"/>
    <property type="match status" value="1"/>
</dbReference>
<dbReference type="AlphaFoldDB" id="A0A140L0T1"/>
<dbReference type="RefSeq" id="WP_068557551.1">
    <property type="nucleotide sequence ID" value="NZ_LOEE01000062.1"/>
</dbReference>
<gene>
    <name evidence="2" type="ORF">AN619_25750</name>
</gene>
<organism evidence="2 3">
    <name type="scientific">Thermotalea metallivorans</name>
    <dbReference type="NCBI Taxonomy" id="520762"/>
    <lineage>
        <taxon>Bacteria</taxon>
        <taxon>Bacillati</taxon>
        <taxon>Bacillota</taxon>
        <taxon>Clostridia</taxon>
        <taxon>Peptostreptococcales</taxon>
        <taxon>Thermotaleaceae</taxon>
        <taxon>Thermotalea</taxon>
    </lineage>
</organism>
<feature type="domain" description="DUF1858" evidence="1">
    <location>
        <begin position="5"/>
        <end position="56"/>
    </location>
</feature>